<organism evidence="2 3">
    <name type="scientific">Chryseobacterium rhizosphaerae</name>
    <dbReference type="NCBI Taxonomy" id="395937"/>
    <lineage>
        <taxon>Bacteria</taxon>
        <taxon>Pseudomonadati</taxon>
        <taxon>Bacteroidota</taxon>
        <taxon>Flavobacteriia</taxon>
        <taxon>Flavobacteriales</taxon>
        <taxon>Weeksellaceae</taxon>
        <taxon>Chryseobacterium group</taxon>
        <taxon>Chryseobacterium</taxon>
    </lineage>
</organism>
<gene>
    <name evidence="2" type="ORF">J2787_002907</name>
</gene>
<dbReference type="Proteomes" id="UP001184861">
    <property type="component" value="Unassembled WGS sequence"/>
</dbReference>
<protein>
    <submittedName>
        <fullName evidence="2">C-di-AMP phosphodiesterase-like protein</fullName>
    </submittedName>
</protein>
<reference evidence="2" key="1">
    <citation type="submission" date="2023-07" db="EMBL/GenBank/DDBJ databases">
        <title>Sorghum-associated microbial communities from plants grown in Nebraska, USA.</title>
        <authorList>
            <person name="Schachtman D."/>
        </authorList>
    </citation>
    <scope>NUCLEOTIDE SEQUENCE</scope>
    <source>
        <strain evidence="2">DS2360</strain>
    </source>
</reference>
<sequence>MDFIIKLLYSLFFAAISFILFMKYNKAFSIKPKLLIILLLNLILLFCLNTIYTSISNKLFYILLMFSLSVVILNIMKNFINMENNAVLKNNDRFRNNYKNVKNIFFIKVIPIIIFFYQLLLIWVPSISAKMLHN</sequence>
<feature type="transmembrane region" description="Helical" evidence="1">
    <location>
        <begin position="101"/>
        <end position="124"/>
    </location>
</feature>
<comment type="caution">
    <text evidence="2">The sequence shown here is derived from an EMBL/GenBank/DDBJ whole genome shotgun (WGS) entry which is preliminary data.</text>
</comment>
<evidence type="ECO:0000313" key="3">
    <source>
        <dbReference type="Proteomes" id="UP001184861"/>
    </source>
</evidence>
<keyword evidence="1" id="KW-0812">Transmembrane</keyword>
<accession>A0AAE3Y9S9</accession>
<keyword evidence="1" id="KW-1133">Transmembrane helix</keyword>
<feature type="transmembrane region" description="Helical" evidence="1">
    <location>
        <begin position="59"/>
        <end position="80"/>
    </location>
</feature>
<evidence type="ECO:0000313" key="2">
    <source>
        <dbReference type="EMBL" id="MDR6527515.1"/>
    </source>
</evidence>
<proteinExistence type="predicted"/>
<evidence type="ECO:0000256" key="1">
    <source>
        <dbReference type="SAM" id="Phobius"/>
    </source>
</evidence>
<dbReference type="AlphaFoldDB" id="A0AAE3Y9S9"/>
<keyword evidence="1" id="KW-0472">Membrane</keyword>
<dbReference type="EMBL" id="JAVDQY010000003">
    <property type="protein sequence ID" value="MDR6527515.1"/>
    <property type="molecule type" value="Genomic_DNA"/>
</dbReference>
<feature type="transmembrane region" description="Helical" evidence="1">
    <location>
        <begin position="6"/>
        <end position="22"/>
    </location>
</feature>
<feature type="transmembrane region" description="Helical" evidence="1">
    <location>
        <begin position="34"/>
        <end position="53"/>
    </location>
</feature>
<name>A0AAE3Y9S9_9FLAO</name>